<proteinExistence type="inferred from homology"/>
<dbReference type="PANTHER" id="PTHR24321">
    <property type="entry name" value="DEHYDROGENASES, SHORT CHAIN"/>
    <property type="match status" value="1"/>
</dbReference>
<name>A0A167VFZ0_9HYPO</name>
<dbReference type="EMBL" id="AZGY01000037">
    <property type="protein sequence ID" value="KZZ87475.1"/>
    <property type="molecule type" value="Genomic_DNA"/>
</dbReference>
<dbReference type="AlphaFoldDB" id="A0A167VFZ0"/>
<evidence type="ECO:0000313" key="4">
    <source>
        <dbReference type="EMBL" id="KZZ87475.1"/>
    </source>
</evidence>
<dbReference type="STRING" id="1081109.A0A167VFZ0"/>
<comment type="caution">
    <text evidence="4">The sequence shown here is derived from an EMBL/GenBank/DDBJ whole genome shotgun (WGS) entry which is preliminary data.</text>
</comment>
<keyword evidence="2" id="KW-0521">NADP</keyword>
<keyword evidence="3" id="KW-0560">Oxidoreductase</keyword>
<keyword evidence="5" id="KW-1185">Reference proteome</keyword>
<evidence type="ECO:0000256" key="1">
    <source>
        <dbReference type="ARBA" id="ARBA00006484"/>
    </source>
</evidence>
<dbReference type="InterPro" id="IPR002347">
    <property type="entry name" value="SDR_fam"/>
</dbReference>
<dbReference type="OrthoDB" id="1669814at2759"/>
<reference evidence="4 5" key="1">
    <citation type="journal article" date="2016" name="Genome Biol. Evol.">
        <title>Divergent and convergent evolution of fungal pathogenicity.</title>
        <authorList>
            <person name="Shang Y."/>
            <person name="Xiao G."/>
            <person name="Zheng P."/>
            <person name="Cen K."/>
            <person name="Zhan S."/>
            <person name="Wang C."/>
        </authorList>
    </citation>
    <scope>NUCLEOTIDE SEQUENCE [LARGE SCALE GENOMIC DNA]</scope>
    <source>
        <strain evidence="4 5">RCEF 2490</strain>
    </source>
</reference>
<dbReference type="SUPFAM" id="SSF51735">
    <property type="entry name" value="NAD(P)-binding Rossmann-fold domains"/>
    <property type="match status" value="1"/>
</dbReference>
<dbReference type="FunFam" id="3.40.50.720:FF:000084">
    <property type="entry name" value="Short-chain dehydrogenase reductase"/>
    <property type="match status" value="1"/>
</dbReference>
<evidence type="ECO:0000256" key="2">
    <source>
        <dbReference type="ARBA" id="ARBA00022857"/>
    </source>
</evidence>
<organism evidence="4 5">
    <name type="scientific">Moelleriella libera RCEF 2490</name>
    <dbReference type="NCBI Taxonomy" id="1081109"/>
    <lineage>
        <taxon>Eukaryota</taxon>
        <taxon>Fungi</taxon>
        <taxon>Dikarya</taxon>
        <taxon>Ascomycota</taxon>
        <taxon>Pezizomycotina</taxon>
        <taxon>Sordariomycetes</taxon>
        <taxon>Hypocreomycetidae</taxon>
        <taxon>Hypocreales</taxon>
        <taxon>Clavicipitaceae</taxon>
        <taxon>Moelleriella</taxon>
    </lineage>
</organism>
<evidence type="ECO:0000256" key="3">
    <source>
        <dbReference type="ARBA" id="ARBA00023002"/>
    </source>
</evidence>
<evidence type="ECO:0000313" key="5">
    <source>
        <dbReference type="Proteomes" id="UP000078544"/>
    </source>
</evidence>
<dbReference type="PRINTS" id="PR00080">
    <property type="entry name" value="SDRFAMILY"/>
</dbReference>
<accession>A0A167VFZ0</accession>
<dbReference type="PRINTS" id="PR00081">
    <property type="entry name" value="GDHRDH"/>
</dbReference>
<dbReference type="PANTHER" id="PTHR24321:SF8">
    <property type="entry name" value="ESTRADIOL 17-BETA-DEHYDROGENASE 8-RELATED"/>
    <property type="match status" value="1"/>
</dbReference>
<dbReference type="CDD" id="cd05233">
    <property type="entry name" value="SDR_c"/>
    <property type="match status" value="1"/>
</dbReference>
<dbReference type="Gene3D" id="3.40.50.720">
    <property type="entry name" value="NAD(P)-binding Rossmann-like Domain"/>
    <property type="match status" value="1"/>
</dbReference>
<sequence length="263" mass="27609">MRRTVGSTQLPLDGKVYAVTGGASGIGLATAKALSRKGATVCIADIDADAMQAAERYFGGLDPAPPPHMISLVDVSKRVQVDGWIAKIVATYGRLDGAANVAGVIGKVHGVAAVTELEDEEWQNIIATNLTGTMYCLRAELRHVVDGGSIVNVSSIHGVKGFAKHAAYDASKHGIIGLTKAAALENGDREIRVNSVAPGAIYTPLMQKSWDSSGRTKDAPFSDPSAFRRQGTAEETANVIVFLLGPESTFVSGSVYQVDGAWI</sequence>
<dbReference type="Proteomes" id="UP000078544">
    <property type="component" value="Unassembled WGS sequence"/>
</dbReference>
<gene>
    <name evidence="4" type="ORF">AAL_08386</name>
</gene>
<dbReference type="InterPro" id="IPR036291">
    <property type="entry name" value="NAD(P)-bd_dom_sf"/>
</dbReference>
<protein>
    <submittedName>
        <fullName evidence="4">NAD(P)-binding domain protein</fullName>
    </submittedName>
</protein>
<comment type="similarity">
    <text evidence="1">Belongs to the short-chain dehydrogenases/reductases (SDR) family.</text>
</comment>
<dbReference type="GO" id="GO:0016491">
    <property type="term" value="F:oxidoreductase activity"/>
    <property type="evidence" value="ECO:0007669"/>
    <property type="project" value="UniProtKB-KW"/>
</dbReference>
<dbReference type="Pfam" id="PF13561">
    <property type="entry name" value="adh_short_C2"/>
    <property type="match status" value="1"/>
</dbReference>